<keyword evidence="4" id="KW-1185">Reference proteome</keyword>
<dbReference type="AlphaFoldDB" id="A0A4Z2DSH9"/>
<feature type="domain" description="C2H2-type" evidence="2">
    <location>
        <begin position="10"/>
        <end position="31"/>
    </location>
</feature>
<gene>
    <name evidence="3" type="ORF">EWB00_009014</name>
</gene>
<dbReference type="OrthoDB" id="6252657at2759"/>
<evidence type="ECO:0000313" key="3">
    <source>
        <dbReference type="EMBL" id="TNN19272.1"/>
    </source>
</evidence>
<accession>A0A4Z2DSH9</accession>
<name>A0A4Z2DSH9_SCHJA</name>
<feature type="region of interest" description="Disordered" evidence="1">
    <location>
        <begin position="171"/>
        <end position="196"/>
    </location>
</feature>
<comment type="caution">
    <text evidence="3">The sequence shown here is derived from an EMBL/GenBank/DDBJ whole genome shotgun (WGS) entry which is preliminary data.</text>
</comment>
<evidence type="ECO:0000256" key="1">
    <source>
        <dbReference type="SAM" id="MobiDB-lite"/>
    </source>
</evidence>
<proteinExistence type="predicted"/>
<organism evidence="3 4">
    <name type="scientific">Schistosoma japonicum</name>
    <name type="common">Blood fluke</name>
    <dbReference type="NCBI Taxonomy" id="6182"/>
    <lineage>
        <taxon>Eukaryota</taxon>
        <taxon>Metazoa</taxon>
        <taxon>Spiralia</taxon>
        <taxon>Lophotrochozoa</taxon>
        <taxon>Platyhelminthes</taxon>
        <taxon>Trematoda</taxon>
        <taxon>Digenea</taxon>
        <taxon>Strigeidida</taxon>
        <taxon>Schistosomatoidea</taxon>
        <taxon>Schistosomatidae</taxon>
        <taxon>Schistosoma</taxon>
    </lineage>
</organism>
<dbReference type="InterPro" id="IPR013087">
    <property type="entry name" value="Znf_C2H2_type"/>
</dbReference>
<dbReference type="EMBL" id="SKCS01000051">
    <property type="protein sequence ID" value="TNN19272.1"/>
    <property type="molecule type" value="Genomic_DNA"/>
</dbReference>
<sequence>MAQAGHQYWCPLCPYACERAISLWKHYCSCHNNELEPGRPLGTSRLYRIVKHQSIITTKYSSASPVITTTASISPSGTVTKAKIITSPSKQTNQRRAIGHLSQFHGCDLCPVFCLTVDDLNTHKKTAHAIELTKDNAKPFVTATSTTTNTTTTAIITSALSSQPIQLTISANSSSSKPIRDGNTNVDQSDFNPSGSRLNINLSDNTIDGEQSETLSVNPKSNNANNLVIDQIAIDDDVADDNDLGKEVIGADGCDNNSNNDNDDEGDVICPMCEFHSKLRSDVMQHIMDFH</sequence>
<evidence type="ECO:0000313" key="4">
    <source>
        <dbReference type="Proteomes" id="UP000311919"/>
    </source>
</evidence>
<dbReference type="PROSITE" id="PS00028">
    <property type="entry name" value="ZINC_FINGER_C2H2_1"/>
    <property type="match status" value="1"/>
</dbReference>
<dbReference type="SMART" id="SM00355">
    <property type="entry name" value="ZnF_C2H2"/>
    <property type="match status" value="3"/>
</dbReference>
<dbReference type="Proteomes" id="UP000311919">
    <property type="component" value="Unassembled WGS sequence"/>
</dbReference>
<reference evidence="3 4" key="1">
    <citation type="submission" date="2019-03" db="EMBL/GenBank/DDBJ databases">
        <title>An improved genome assembly of the fluke Schistosoma japonicum.</title>
        <authorList>
            <person name="Hu W."/>
            <person name="Luo F."/>
            <person name="Yin M."/>
            <person name="Mo X."/>
            <person name="Sun C."/>
            <person name="Wu Q."/>
            <person name="Zhu B."/>
            <person name="Xiang M."/>
            <person name="Wang J."/>
            <person name="Wang Y."/>
            <person name="Zhang T."/>
            <person name="Xu B."/>
            <person name="Zheng H."/>
            <person name="Feng Z."/>
        </authorList>
    </citation>
    <scope>NUCLEOTIDE SEQUENCE [LARGE SCALE GENOMIC DNA]</scope>
    <source>
        <strain evidence="3">HuSjv2</strain>
        <tissue evidence="3">Worms</tissue>
    </source>
</reference>
<dbReference type="STRING" id="6182.A0A4Z2DSH9"/>
<evidence type="ECO:0000259" key="2">
    <source>
        <dbReference type="PROSITE" id="PS00028"/>
    </source>
</evidence>
<protein>
    <submittedName>
        <fullName evidence="3">Zinc C2H2-like protein</fullName>
    </submittedName>
</protein>